<organism evidence="2 3">
    <name type="scientific">Solidesulfovibrio aerotolerans</name>
    <dbReference type="NCBI Taxonomy" id="295255"/>
    <lineage>
        <taxon>Bacteria</taxon>
        <taxon>Pseudomonadati</taxon>
        <taxon>Thermodesulfobacteriota</taxon>
        <taxon>Desulfovibrionia</taxon>
        <taxon>Desulfovibrionales</taxon>
        <taxon>Desulfovibrionaceae</taxon>
        <taxon>Solidesulfovibrio</taxon>
    </lineage>
</organism>
<name>A0A7C9ITU3_9BACT</name>
<evidence type="ECO:0008006" key="4">
    <source>
        <dbReference type="Google" id="ProtNLM"/>
    </source>
</evidence>
<dbReference type="GO" id="GO:0006935">
    <property type="term" value="P:chemotaxis"/>
    <property type="evidence" value="ECO:0007669"/>
    <property type="project" value="UniProtKB-KW"/>
</dbReference>
<dbReference type="RefSeq" id="WP_160957953.1">
    <property type="nucleotide sequence ID" value="NZ_WVUD01000001.1"/>
</dbReference>
<dbReference type="SUPFAM" id="SSF103039">
    <property type="entry name" value="CheC-like"/>
    <property type="match status" value="1"/>
</dbReference>
<keyword evidence="3" id="KW-1185">Reference proteome</keyword>
<gene>
    <name evidence="2" type="ORF">GTA51_01130</name>
</gene>
<dbReference type="Proteomes" id="UP000482487">
    <property type="component" value="Unassembled WGS sequence"/>
</dbReference>
<accession>A0A7C9ITU3</accession>
<dbReference type="SUPFAM" id="SSF160246">
    <property type="entry name" value="EspE N-terminal domain-like"/>
    <property type="match status" value="1"/>
</dbReference>
<evidence type="ECO:0000313" key="2">
    <source>
        <dbReference type="EMBL" id="MYL81743.1"/>
    </source>
</evidence>
<dbReference type="InterPro" id="IPR028976">
    <property type="entry name" value="CheC-like_sf"/>
</dbReference>
<proteinExistence type="predicted"/>
<keyword evidence="1" id="KW-0145">Chemotaxis</keyword>
<dbReference type="InterPro" id="IPR037257">
    <property type="entry name" value="T2SS_E_N_sf"/>
</dbReference>
<reference evidence="2 3" key="1">
    <citation type="submission" date="2020-01" db="EMBL/GenBank/DDBJ databases">
        <title>Genome sequence of Desulfovibrio aerotolerans DSM 16695(T).</title>
        <authorList>
            <person name="Karnachuk O."/>
            <person name="Avakyan M."/>
            <person name="Mardanov A."/>
            <person name="Kadnikov V."/>
            <person name="Ravin N."/>
        </authorList>
    </citation>
    <scope>NUCLEOTIDE SEQUENCE [LARGE SCALE GENOMIC DNA]</scope>
    <source>
        <strain evidence="2 3">DSM 16695</strain>
    </source>
</reference>
<sequence>MFSQFFGNYLRKRGFITLAQMREVLALQDSVRVKLGVLAIDAGYMSAGQVEEVHNLQSKIDKRFGEIAIDLGILDQDKLSALLGQQNKRHLFISQALIDKGIMTFETFASCLEDYKKDSGLSEKAFEALKANDIDVVTQALVHLPELGDAKMYVDYFSLFVRNLVRFVDDHILLEQAAKVELETFDCLIYQEIEGRFKFFTGVAGPEPAMAEFASRFAKMAVSGMDEVARDSLGEFMNVHNGLYLSKLSNEWVELELLPPEYKQSGSLKSVGVAYKIPFALSFGQFDFYIGVGAPVFTHR</sequence>
<comment type="caution">
    <text evidence="2">The sequence shown here is derived from an EMBL/GenBank/DDBJ whole genome shotgun (WGS) entry which is preliminary data.</text>
</comment>
<dbReference type="OrthoDB" id="5614404at2"/>
<dbReference type="EMBL" id="WVUD01000001">
    <property type="protein sequence ID" value="MYL81743.1"/>
    <property type="molecule type" value="Genomic_DNA"/>
</dbReference>
<evidence type="ECO:0000256" key="1">
    <source>
        <dbReference type="ARBA" id="ARBA00022500"/>
    </source>
</evidence>
<evidence type="ECO:0000313" key="3">
    <source>
        <dbReference type="Proteomes" id="UP000482487"/>
    </source>
</evidence>
<dbReference type="Gene3D" id="3.40.1550.10">
    <property type="entry name" value="CheC-like"/>
    <property type="match status" value="1"/>
</dbReference>
<protein>
    <recommendedName>
        <fullName evidence="4">Chemotaxis protein CheX</fullName>
    </recommendedName>
</protein>
<dbReference type="AlphaFoldDB" id="A0A7C9ITU3"/>